<dbReference type="Gene3D" id="3.90.550.10">
    <property type="entry name" value="Spore Coat Polysaccharide Biosynthesis Protein SpsA, Chain A"/>
    <property type="match status" value="1"/>
</dbReference>
<dbReference type="EMBL" id="BMML01000009">
    <property type="protein sequence ID" value="GGN15332.1"/>
    <property type="molecule type" value="Genomic_DNA"/>
</dbReference>
<dbReference type="InterPro" id="IPR005835">
    <property type="entry name" value="NTP_transferase_dom"/>
</dbReference>
<evidence type="ECO:0000259" key="1">
    <source>
        <dbReference type="Pfam" id="PF00483"/>
    </source>
</evidence>
<sequence>MGDETLGIILAGGRGERAKPLTLASSDYIRSKALIPFAGRPVIEWLVENCRDQGVRRFYVVAQGAENHSQIKLVLGHGERFGVEIHYSRARLDRYNVGSGAATLHNLERWDLTGRALVLPVDSVFEFSLPRLADAHDATGAVVTVASVGRTAEEIAGKYGVMQTAADGTVSGFLEKPDLDRVHRLFPETSLPGTGFTLPTNAGMYLVDCGRLRLAARTPEMIRLAQQRLDWGGDLLPWLVRRGQPVAAAPIDRLGDLGSIPDYLATLGDVLRGRYPWMSRAMGAPVSTDPPYWIHESSLRTKDSATGTTLAQKIAEGSVVLGPAVRIGRNAEIGPGVKLRYTDVGDDVDIDEGARLSRAAIGDGAVVGPYARVTDSYVGPMAQVHSARDNPVRLVHSAIGEAADLRPGTRLSGVSVYPRLRVPAVTGLPTGTHLTSSDDILRWI</sequence>
<dbReference type="InterPro" id="IPR050486">
    <property type="entry name" value="Mannose-1P_guanyltransferase"/>
</dbReference>
<comment type="caution">
    <text evidence="2">The sequence shown here is derived from an EMBL/GenBank/DDBJ whole genome shotgun (WGS) entry which is preliminary data.</text>
</comment>
<dbReference type="RefSeq" id="WP_189264424.1">
    <property type="nucleotide sequence ID" value="NZ_BMML01000009.1"/>
</dbReference>
<keyword evidence="2" id="KW-0808">Transferase</keyword>
<reference evidence="2" key="1">
    <citation type="journal article" date="2014" name="Int. J. Syst. Evol. Microbiol.">
        <title>Complete genome sequence of Corynebacterium casei LMG S-19264T (=DSM 44701T), isolated from a smear-ripened cheese.</title>
        <authorList>
            <consortium name="US DOE Joint Genome Institute (JGI-PGF)"/>
            <person name="Walter F."/>
            <person name="Albersmeier A."/>
            <person name="Kalinowski J."/>
            <person name="Ruckert C."/>
        </authorList>
    </citation>
    <scope>NUCLEOTIDE SEQUENCE</scope>
    <source>
        <strain evidence="2">CGMCC 4.7110</strain>
    </source>
</reference>
<dbReference type="Proteomes" id="UP000653411">
    <property type="component" value="Unassembled WGS sequence"/>
</dbReference>
<proteinExistence type="predicted"/>
<dbReference type="InterPro" id="IPR029044">
    <property type="entry name" value="Nucleotide-diphossugar_trans"/>
</dbReference>
<organism evidence="2 3">
    <name type="scientific">Streptomyces fuscichromogenes</name>
    <dbReference type="NCBI Taxonomy" id="1324013"/>
    <lineage>
        <taxon>Bacteria</taxon>
        <taxon>Bacillati</taxon>
        <taxon>Actinomycetota</taxon>
        <taxon>Actinomycetes</taxon>
        <taxon>Kitasatosporales</taxon>
        <taxon>Streptomycetaceae</taxon>
        <taxon>Streptomyces</taxon>
    </lineage>
</organism>
<keyword evidence="3" id="KW-1185">Reference proteome</keyword>
<protein>
    <submittedName>
        <fullName evidence="2">Sugar-phosphate nucleotidyl transferase</fullName>
    </submittedName>
</protein>
<evidence type="ECO:0000313" key="3">
    <source>
        <dbReference type="Proteomes" id="UP000653411"/>
    </source>
</evidence>
<feature type="domain" description="Nucleotidyl transferase" evidence="1">
    <location>
        <begin position="7"/>
        <end position="265"/>
    </location>
</feature>
<dbReference type="SUPFAM" id="SSF53448">
    <property type="entry name" value="Nucleotide-diphospho-sugar transferases"/>
    <property type="match status" value="1"/>
</dbReference>
<dbReference type="AlphaFoldDB" id="A0A917XE46"/>
<dbReference type="Gene3D" id="2.160.10.10">
    <property type="entry name" value="Hexapeptide repeat proteins"/>
    <property type="match status" value="1"/>
</dbReference>
<dbReference type="Pfam" id="PF00483">
    <property type="entry name" value="NTP_transferase"/>
    <property type="match status" value="1"/>
</dbReference>
<dbReference type="GO" id="GO:0016740">
    <property type="term" value="F:transferase activity"/>
    <property type="evidence" value="ECO:0007669"/>
    <property type="project" value="UniProtKB-KW"/>
</dbReference>
<reference evidence="2" key="2">
    <citation type="submission" date="2020-09" db="EMBL/GenBank/DDBJ databases">
        <authorList>
            <person name="Sun Q."/>
            <person name="Zhou Y."/>
        </authorList>
    </citation>
    <scope>NUCLEOTIDE SEQUENCE</scope>
    <source>
        <strain evidence="2">CGMCC 4.7110</strain>
    </source>
</reference>
<dbReference type="PANTHER" id="PTHR22572">
    <property type="entry name" value="SUGAR-1-PHOSPHATE GUANYL TRANSFERASE"/>
    <property type="match status" value="1"/>
</dbReference>
<accession>A0A917XE46</accession>
<gene>
    <name evidence="2" type="ORF">GCM10011578_043380</name>
</gene>
<name>A0A917XE46_9ACTN</name>
<evidence type="ECO:0000313" key="2">
    <source>
        <dbReference type="EMBL" id="GGN15332.1"/>
    </source>
</evidence>